<feature type="region of interest" description="Disordered" evidence="7">
    <location>
        <begin position="379"/>
        <end position="411"/>
    </location>
</feature>
<sequence length="674" mass="73005">MQKAPPAPSLLPRRRRDVRRTALASFGNEPPLDPAVPAAASGGRHAVSFRWLGACVLIGLMGGLLLGSAIYVSSEGETTFADLPQRAPTLASRGDGAGAARKADKLVRTEMVASAKQSFRTPMTLRAGDREVIKVRNFVRIATNLSLTSGVYASDIPPFNPLRFFADTPGERGFEPPPETSDAEVSVVKSELSTLAVEFGQHGLSDEQVVLQLEDEARLRAEAGRRANAPLPSTAMLSRMLGRMPAAAAVPVLPGGDAALQAPFRSIEVRVVPENVTEAPKSGPKSAEVDFEERVVPIRRGETLESVLRANGASPDDVRAILATLVGRDRQLGPVDGMQLRLLLAPPPRPGEARRLVRAILFGERGIEAISAMNDRGAFVSVTPPQTQSAARAQGRAGGEEEEEDEQEGSGVTLYNSLYETALKQELPRQTVEELVRIFGYDVDFQRRVAPGDSFEIFYATDDEGGDRLEILSATITLGNDTHRVYRYQGEDGSVDYFDDAGRSLKKFLIRKPVVEARLSSGFGTRYHPILGYAKMHTGVDWAARVGTPIFAAGNGTVIKAAWDSGYGRRTEIQHANGYVTAYNHQSSFARGIAPGARVRQGQVIGYVGSTGLSTGAHLHYEVIVNGHFVDPMKIRVPRGRELDGRALVEFGRQRDQIDQLMQKASPNRLAQRG</sequence>
<keyword evidence="3" id="KW-0479">Metal-binding</keyword>
<dbReference type="SUPFAM" id="SSF51261">
    <property type="entry name" value="Duplicated hybrid motif"/>
    <property type="match status" value="1"/>
</dbReference>
<dbReference type="GO" id="GO:0046872">
    <property type="term" value="F:metal ion binding"/>
    <property type="evidence" value="ECO:0007669"/>
    <property type="project" value="UniProtKB-KW"/>
</dbReference>
<evidence type="ECO:0000256" key="5">
    <source>
        <dbReference type="ARBA" id="ARBA00022833"/>
    </source>
</evidence>
<dbReference type="InterPro" id="IPR011055">
    <property type="entry name" value="Dup_hybrid_motif"/>
</dbReference>
<proteinExistence type="predicted"/>
<organism evidence="10 11">
    <name type="scientific">Enterovirga aerilata</name>
    <dbReference type="NCBI Taxonomy" id="2730920"/>
    <lineage>
        <taxon>Bacteria</taxon>
        <taxon>Pseudomonadati</taxon>
        <taxon>Pseudomonadota</taxon>
        <taxon>Alphaproteobacteria</taxon>
        <taxon>Hyphomicrobiales</taxon>
        <taxon>Methylobacteriaceae</taxon>
        <taxon>Enterovirga</taxon>
    </lineage>
</organism>
<dbReference type="Pfam" id="PF01551">
    <property type="entry name" value="Peptidase_M23"/>
    <property type="match status" value="1"/>
</dbReference>
<evidence type="ECO:0000259" key="9">
    <source>
        <dbReference type="Pfam" id="PF01551"/>
    </source>
</evidence>
<protein>
    <submittedName>
        <fullName evidence="10">M23 family metallopeptidase</fullName>
    </submittedName>
</protein>
<dbReference type="InterPro" id="IPR050570">
    <property type="entry name" value="Cell_wall_metabolism_enzyme"/>
</dbReference>
<keyword evidence="8" id="KW-0472">Membrane</keyword>
<evidence type="ECO:0000256" key="1">
    <source>
        <dbReference type="ARBA" id="ARBA00001947"/>
    </source>
</evidence>
<feature type="domain" description="M23ase beta-sheet core" evidence="9">
    <location>
        <begin position="535"/>
        <end position="632"/>
    </location>
</feature>
<reference evidence="10 11" key="1">
    <citation type="submission" date="2020-04" db="EMBL/GenBank/DDBJ databases">
        <title>Enterovirga sp. isolate from soil.</title>
        <authorList>
            <person name="Chea S."/>
            <person name="Kim D.-U."/>
        </authorList>
    </citation>
    <scope>NUCLEOTIDE SEQUENCE [LARGE SCALE GENOMIC DNA]</scope>
    <source>
        <strain evidence="10 11">DB1703</strain>
    </source>
</reference>
<comment type="cofactor">
    <cofactor evidence="1">
        <name>Zn(2+)</name>
        <dbReference type="ChEBI" id="CHEBI:29105"/>
    </cofactor>
</comment>
<evidence type="ECO:0000256" key="2">
    <source>
        <dbReference type="ARBA" id="ARBA00022670"/>
    </source>
</evidence>
<evidence type="ECO:0000256" key="4">
    <source>
        <dbReference type="ARBA" id="ARBA00022801"/>
    </source>
</evidence>
<evidence type="ECO:0000256" key="7">
    <source>
        <dbReference type="SAM" id="MobiDB-lite"/>
    </source>
</evidence>
<dbReference type="AlphaFoldDB" id="A0A849IA36"/>
<keyword evidence="2" id="KW-0645">Protease</keyword>
<dbReference type="Proteomes" id="UP000564885">
    <property type="component" value="Unassembled WGS sequence"/>
</dbReference>
<keyword evidence="8" id="KW-0812">Transmembrane</keyword>
<dbReference type="PANTHER" id="PTHR21666">
    <property type="entry name" value="PEPTIDASE-RELATED"/>
    <property type="match status" value="1"/>
</dbReference>
<name>A0A849IA36_9HYPH</name>
<dbReference type="GO" id="GO:0004222">
    <property type="term" value="F:metalloendopeptidase activity"/>
    <property type="evidence" value="ECO:0007669"/>
    <property type="project" value="TreeGrafter"/>
</dbReference>
<accession>A0A849IA36</accession>
<evidence type="ECO:0000256" key="6">
    <source>
        <dbReference type="ARBA" id="ARBA00023049"/>
    </source>
</evidence>
<feature type="transmembrane region" description="Helical" evidence="8">
    <location>
        <begin position="51"/>
        <end position="72"/>
    </location>
</feature>
<keyword evidence="4" id="KW-0378">Hydrolase</keyword>
<keyword evidence="11" id="KW-1185">Reference proteome</keyword>
<dbReference type="CDD" id="cd12797">
    <property type="entry name" value="M23_peptidase"/>
    <property type="match status" value="1"/>
</dbReference>
<evidence type="ECO:0000313" key="11">
    <source>
        <dbReference type="Proteomes" id="UP000564885"/>
    </source>
</evidence>
<dbReference type="EMBL" id="JABEPP010000005">
    <property type="protein sequence ID" value="NNM74248.1"/>
    <property type="molecule type" value="Genomic_DNA"/>
</dbReference>
<dbReference type="PANTHER" id="PTHR21666:SF288">
    <property type="entry name" value="CELL DIVISION PROTEIN YTFB"/>
    <property type="match status" value="1"/>
</dbReference>
<comment type="caution">
    <text evidence="10">The sequence shown here is derived from an EMBL/GenBank/DDBJ whole genome shotgun (WGS) entry which is preliminary data.</text>
</comment>
<dbReference type="GO" id="GO:0006508">
    <property type="term" value="P:proteolysis"/>
    <property type="evidence" value="ECO:0007669"/>
    <property type="project" value="UniProtKB-KW"/>
</dbReference>
<evidence type="ECO:0000313" key="10">
    <source>
        <dbReference type="EMBL" id="NNM74248.1"/>
    </source>
</evidence>
<evidence type="ECO:0000256" key="8">
    <source>
        <dbReference type="SAM" id="Phobius"/>
    </source>
</evidence>
<dbReference type="Gene3D" id="3.10.450.350">
    <property type="match status" value="1"/>
</dbReference>
<keyword evidence="8" id="KW-1133">Transmembrane helix</keyword>
<keyword evidence="5" id="KW-0862">Zinc</keyword>
<dbReference type="InterPro" id="IPR016047">
    <property type="entry name" value="M23ase_b-sheet_dom"/>
</dbReference>
<evidence type="ECO:0000256" key="3">
    <source>
        <dbReference type="ARBA" id="ARBA00022723"/>
    </source>
</evidence>
<dbReference type="Gene3D" id="2.70.70.10">
    <property type="entry name" value="Glucose Permease (Domain IIA)"/>
    <property type="match status" value="1"/>
</dbReference>
<gene>
    <name evidence="10" type="ORF">HJG44_17970</name>
</gene>
<keyword evidence="6" id="KW-0482">Metalloprotease</keyword>